<protein>
    <submittedName>
        <fullName evidence="2">Acyl carrier protein</fullName>
    </submittedName>
</protein>
<dbReference type="Proteomes" id="UP001594351">
    <property type="component" value="Unassembled WGS sequence"/>
</dbReference>
<evidence type="ECO:0000313" key="3">
    <source>
        <dbReference type="Proteomes" id="UP001594351"/>
    </source>
</evidence>
<reference evidence="2 3" key="1">
    <citation type="submission" date="2024-09" db="EMBL/GenBank/DDBJ databases">
        <title>Laminarin stimulates single cell rates of sulfate reduction while oxygen inhibits transcriptomic activity in coastal marine sediment.</title>
        <authorList>
            <person name="Lindsay M."/>
            <person name="Orcutt B."/>
            <person name="Emerson D."/>
            <person name="Stepanauskas R."/>
            <person name="D'Angelo T."/>
        </authorList>
    </citation>
    <scope>NUCLEOTIDE SEQUENCE [LARGE SCALE GENOMIC DNA]</scope>
    <source>
        <strain evidence="2">SAG AM-311-K15</strain>
    </source>
</reference>
<name>A0ABV6YVJ9_UNCC1</name>
<organism evidence="2 3">
    <name type="scientific">candidate division CSSED10-310 bacterium</name>
    <dbReference type="NCBI Taxonomy" id="2855610"/>
    <lineage>
        <taxon>Bacteria</taxon>
        <taxon>Bacteria division CSSED10-310</taxon>
    </lineage>
</organism>
<proteinExistence type="predicted"/>
<gene>
    <name evidence="2" type="ORF">ACFL27_08550</name>
</gene>
<dbReference type="Pfam" id="PF00550">
    <property type="entry name" value="PP-binding"/>
    <property type="match status" value="1"/>
</dbReference>
<dbReference type="InterPro" id="IPR036736">
    <property type="entry name" value="ACP-like_sf"/>
</dbReference>
<keyword evidence="3" id="KW-1185">Reference proteome</keyword>
<dbReference type="SUPFAM" id="SSF47336">
    <property type="entry name" value="ACP-like"/>
    <property type="match status" value="1"/>
</dbReference>
<dbReference type="EMBL" id="JBHPBY010000084">
    <property type="protein sequence ID" value="MFC1850226.1"/>
    <property type="molecule type" value="Genomic_DNA"/>
</dbReference>
<feature type="domain" description="Carrier" evidence="1">
    <location>
        <begin position="34"/>
        <end position="113"/>
    </location>
</feature>
<evidence type="ECO:0000313" key="2">
    <source>
        <dbReference type="EMBL" id="MFC1850226.1"/>
    </source>
</evidence>
<dbReference type="Gene3D" id="1.10.1200.10">
    <property type="entry name" value="ACP-like"/>
    <property type="match status" value="1"/>
</dbReference>
<comment type="caution">
    <text evidence="2">The sequence shown here is derived from an EMBL/GenBank/DDBJ whole genome shotgun (WGS) entry which is preliminary data.</text>
</comment>
<dbReference type="PROSITE" id="PS50075">
    <property type="entry name" value="CARRIER"/>
    <property type="match status" value="1"/>
</dbReference>
<dbReference type="InterPro" id="IPR009081">
    <property type="entry name" value="PP-bd_ACP"/>
</dbReference>
<accession>A0ABV6YVJ9</accession>
<sequence>MITNFETACHFDLLIILLIVPLNQVHKNVMNDHNELKNKIKRVLITSLELNLHENEMEGLSELDELFGLDSLAILEFVLGLEQEFNFTFETQYIDLEIIRNLDRLAACIADQIKKS</sequence>
<evidence type="ECO:0000259" key="1">
    <source>
        <dbReference type="PROSITE" id="PS50075"/>
    </source>
</evidence>